<sequence length="153" mass="16997">MSPSSLENSASVFPPDQAALFGDANRWPAPGTCADETTIRALVTDAIRRSGKSREVIAEEMSCLTGDRVTVRMLNSYSSAAAEQHRFPVQYVRAFCHATHDWKLLHCIAERGGFRLIGPAEEQLLELGRQYLIRKRAEEHTARLESALSGVRL</sequence>
<dbReference type="Proteomes" id="UP000002207">
    <property type="component" value="Chromosome"/>
</dbReference>
<accession>C1FA10</accession>
<gene>
    <name evidence="1" type="ordered locus">ACP_0389</name>
</gene>
<dbReference type="AlphaFoldDB" id="C1FA10"/>
<name>C1FA10_ACIC5</name>
<dbReference type="eggNOG" id="ENOG5033FSJ">
    <property type="taxonomic scope" value="Bacteria"/>
</dbReference>
<evidence type="ECO:0000313" key="2">
    <source>
        <dbReference type="Proteomes" id="UP000002207"/>
    </source>
</evidence>
<evidence type="ECO:0000313" key="1">
    <source>
        <dbReference type="EMBL" id="ACO34008.1"/>
    </source>
</evidence>
<dbReference type="STRING" id="240015.ACP_0389"/>
<dbReference type="KEGG" id="aca:ACP_0389"/>
<dbReference type="HOGENOM" id="CLU_1709282_0_0_0"/>
<dbReference type="InParanoid" id="C1FA10"/>
<reference evidence="1 2" key="1">
    <citation type="journal article" date="2009" name="Appl. Environ. Microbiol.">
        <title>Three genomes from the phylum Acidobacteria provide insight into the lifestyles of these microorganisms in soils.</title>
        <authorList>
            <person name="Ward N.L."/>
            <person name="Challacombe J.F."/>
            <person name="Janssen P.H."/>
            <person name="Henrissat B."/>
            <person name="Coutinho P.M."/>
            <person name="Wu M."/>
            <person name="Xie G."/>
            <person name="Haft D.H."/>
            <person name="Sait M."/>
            <person name="Badger J."/>
            <person name="Barabote R.D."/>
            <person name="Bradley B."/>
            <person name="Brettin T.S."/>
            <person name="Brinkac L.M."/>
            <person name="Bruce D."/>
            <person name="Creasy T."/>
            <person name="Daugherty S.C."/>
            <person name="Davidsen T.M."/>
            <person name="DeBoy R.T."/>
            <person name="Detter J.C."/>
            <person name="Dodson R.J."/>
            <person name="Durkin A.S."/>
            <person name="Ganapathy A."/>
            <person name="Gwinn-Giglio M."/>
            <person name="Han C.S."/>
            <person name="Khouri H."/>
            <person name="Kiss H."/>
            <person name="Kothari S.P."/>
            <person name="Madupu R."/>
            <person name="Nelson K.E."/>
            <person name="Nelson W.C."/>
            <person name="Paulsen I."/>
            <person name="Penn K."/>
            <person name="Ren Q."/>
            <person name="Rosovitz M.J."/>
            <person name="Selengut J.D."/>
            <person name="Shrivastava S."/>
            <person name="Sullivan S.A."/>
            <person name="Tapia R."/>
            <person name="Thompson L.S."/>
            <person name="Watkins K.L."/>
            <person name="Yang Q."/>
            <person name="Yu C."/>
            <person name="Zafar N."/>
            <person name="Zhou L."/>
            <person name="Kuske C.R."/>
        </authorList>
    </citation>
    <scope>NUCLEOTIDE SEQUENCE [LARGE SCALE GENOMIC DNA]</scope>
    <source>
        <strain evidence="2">ATCC 51196 / DSM 11244 / BCRC 80197 / JCM 7670 / NBRC 15755 / NCIMB 13165 / 161</strain>
    </source>
</reference>
<dbReference type="EMBL" id="CP001472">
    <property type="protein sequence ID" value="ACO34008.1"/>
    <property type="molecule type" value="Genomic_DNA"/>
</dbReference>
<keyword evidence="2" id="KW-1185">Reference proteome</keyword>
<organism evidence="1 2">
    <name type="scientific">Acidobacterium capsulatum (strain ATCC 51196 / DSM 11244 / BCRC 80197 / JCM 7670 / NBRC 15755 / NCIMB 13165 / 161)</name>
    <dbReference type="NCBI Taxonomy" id="240015"/>
    <lineage>
        <taxon>Bacteria</taxon>
        <taxon>Pseudomonadati</taxon>
        <taxon>Acidobacteriota</taxon>
        <taxon>Terriglobia</taxon>
        <taxon>Terriglobales</taxon>
        <taxon>Acidobacteriaceae</taxon>
        <taxon>Acidobacterium</taxon>
    </lineage>
</organism>
<proteinExistence type="predicted"/>
<protein>
    <submittedName>
        <fullName evidence="1">Uncharacterized protein</fullName>
    </submittedName>
</protein>